<proteinExistence type="predicted"/>
<evidence type="ECO:0000313" key="3">
    <source>
        <dbReference type="EMBL" id="MFC3122812.1"/>
    </source>
</evidence>
<sequence>MDLDERSVNSLKVASCLVSDLFSGKPIDSDQGEIEGTITIPEYQRPYTWQSKELCKLLEDLLDYFGEVNSEHSQESKKNHHNYYLGSIIFHQEIKIIDGYPHKRLNVIDGQQRLTSLALLAYWLKCKSQPEITYLAPSSQQQIAKNIAYLDEWVVEQYDEGFSQLQQLINFENINVTLVVTDSEDDAYRFFETQNTGGVRLSGADIIKAHHLRSTPTEVQDAYAKQWESLGELSPLLDAVMKVRYWQAFNFKKIPLHNEPVQIKKEIVRELAENCHSKLQDNIAYRNVMHIKQNSGWIMNMPESGYAMRQPLNSGVNTIDYLTYFSNLKNTLLIKNNNIPNQADFNDFYSHNVIQDTYGTVYLKRLFDCALLLYVCQFGLSQLFEASLWLFRAVYSPRLANKKAVKEITIQAFVRDNHLFDTIMLSFNHAQLIDSLSQFSYQSDNANTEGNGAKGGFISRVEDYFDISSLDRKKVHSDYDKALVKGIKNKVNKVEEVR</sequence>
<dbReference type="Pfam" id="PF25202">
    <property type="entry name" value="DUF7834"/>
    <property type="match status" value="1"/>
</dbReference>
<dbReference type="InterPro" id="IPR057156">
    <property type="entry name" value="DUF7834"/>
</dbReference>
<dbReference type="Proteomes" id="UP001595478">
    <property type="component" value="Unassembled WGS sequence"/>
</dbReference>
<dbReference type="PANTHER" id="PTHR35149">
    <property type="entry name" value="SLL5132 PROTEIN"/>
    <property type="match status" value="1"/>
</dbReference>
<evidence type="ECO:0000313" key="4">
    <source>
        <dbReference type="Proteomes" id="UP001595478"/>
    </source>
</evidence>
<feature type="domain" description="GmrSD restriction endonucleases N-terminal" evidence="1">
    <location>
        <begin position="35"/>
        <end position="212"/>
    </location>
</feature>
<reference evidence="4" key="1">
    <citation type="journal article" date="2019" name="Int. J. Syst. Evol. Microbiol.">
        <title>The Global Catalogue of Microorganisms (GCM) 10K type strain sequencing project: providing services to taxonomists for standard genome sequencing and annotation.</title>
        <authorList>
            <consortium name="The Broad Institute Genomics Platform"/>
            <consortium name="The Broad Institute Genome Sequencing Center for Infectious Disease"/>
            <person name="Wu L."/>
            <person name="Ma J."/>
        </authorList>
    </citation>
    <scope>NUCLEOTIDE SEQUENCE [LARGE SCALE GENOMIC DNA]</scope>
    <source>
        <strain evidence="4">KCTC 52473</strain>
    </source>
</reference>
<organism evidence="3 4">
    <name type="scientific">Agaribacter flavus</name>
    <dbReference type="NCBI Taxonomy" id="1902781"/>
    <lineage>
        <taxon>Bacteria</taxon>
        <taxon>Pseudomonadati</taxon>
        <taxon>Pseudomonadota</taxon>
        <taxon>Gammaproteobacteria</taxon>
        <taxon>Alteromonadales</taxon>
        <taxon>Alteromonadaceae</taxon>
        <taxon>Agaribacter</taxon>
    </lineage>
</organism>
<dbReference type="EMBL" id="JBHRSW010000032">
    <property type="protein sequence ID" value="MFC3122812.1"/>
    <property type="molecule type" value="Genomic_DNA"/>
</dbReference>
<evidence type="ECO:0000259" key="1">
    <source>
        <dbReference type="Pfam" id="PF03235"/>
    </source>
</evidence>
<dbReference type="Pfam" id="PF03235">
    <property type="entry name" value="GmrSD_N"/>
    <property type="match status" value="1"/>
</dbReference>
<comment type="caution">
    <text evidence="3">The sequence shown here is derived from an EMBL/GenBank/DDBJ whole genome shotgun (WGS) entry which is preliminary data.</text>
</comment>
<dbReference type="PANTHER" id="PTHR35149:SF2">
    <property type="entry name" value="DUF262 DOMAIN-CONTAINING PROTEIN"/>
    <property type="match status" value="1"/>
</dbReference>
<name>A0ABV7FVE1_9ALTE</name>
<feature type="domain" description="DUF7834" evidence="2">
    <location>
        <begin position="220"/>
        <end position="447"/>
    </location>
</feature>
<dbReference type="RefSeq" id="WP_376920942.1">
    <property type="nucleotide sequence ID" value="NZ_JBHRSW010000032.1"/>
</dbReference>
<evidence type="ECO:0000259" key="2">
    <source>
        <dbReference type="Pfam" id="PF25202"/>
    </source>
</evidence>
<keyword evidence="4" id="KW-1185">Reference proteome</keyword>
<dbReference type="InterPro" id="IPR004919">
    <property type="entry name" value="GmrSD_N"/>
</dbReference>
<gene>
    <name evidence="3" type="ORF">ACFOHL_14400</name>
</gene>
<accession>A0ABV7FVE1</accession>
<protein>
    <submittedName>
        <fullName evidence="3">DUF262 domain-containing protein</fullName>
    </submittedName>
</protein>